<dbReference type="eggNOG" id="ENOG5032T7H">
    <property type="taxonomic scope" value="Bacteria"/>
</dbReference>
<protein>
    <submittedName>
        <fullName evidence="1">Toxin-antitoxin system toxin component</fullName>
    </submittedName>
</protein>
<proteinExistence type="predicted"/>
<accession>A0A0P8ABN0</accession>
<evidence type="ECO:0000313" key="2">
    <source>
        <dbReference type="Proteomes" id="UP000050421"/>
    </source>
</evidence>
<name>A0A0P8ABN0_9BACT</name>
<comment type="caution">
    <text evidence="1">The sequence shown here is derived from an EMBL/GenBank/DDBJ whole genome shotgun (WGS) entry which is preliminary data.</text>
</comment>
<dbReference type="Proteomes" id="UP000050421">
    <property type="component" value="Unassembled WGS sequence"/>
</dbReference>
<dbReference type="STRING" id="1305737.GCA_000526355_00982"/>
<evidence type="ECO:0000313" key="1">
    <source>
        <dbReference type="EMBL" id="KPQ15227.1"/>
    </source>
</evidence>
<gene>
    <name evidence="1" type="ORF">HLUCCX10_09560</name>
</gene>
<dbReference type="EMBL" id="LJXT01000054">
    <property type="protein sequence ID" value="KPQ15227.1"/>
    <property type="molecule type" value="Genomic_DNA"/>
</dbReference>
<dbReference type="PATRIC" id="fig|1305737.6.peg.2552"/>
<dbReference type="OrthoDB" id="956078at2"/>
<sequence>MKVLILEVKTAQSVKALIRRRMLSELPSHLQNWDFNFAKKSKEKGKSAYVLVKEDSPSILEGCIIFSIHEVLGPFLDLLEVAPHNKGKAGKYKRISGCLIAYACGLSFERGENEDKGILTFKAMGKEKDSHTKLEDYYRRKYGAMMNPLGFMEIYPDPSRNLLEEYLFRNEN</sequence>
<organism evidence="1 2">
    <name type="scientific">Algoriphagus marincola HL-49</name>
    <dbReference type="NCBI Taxonomy" id="1305737"/>
    <lineage>
        <taxon>Bacteria</taxon>
        <taxon>Pseudomonadati</taxon>
        <taxon>Bacteroidota</taxon>
        <taxon>Cytophagia</taxon>
        <taxon>Cytophagales</taxon>
        <taxon>Cyclobacteriaceae</taxon>
        <taxon>Algoriphagus</taxon>
    </lineage>
</organism>
<dbReference type="AlphaFoldDB" id="A0A0P8ABN0"/>
<reference evidence="1 2" key="1">
    <citation type="submission" date="2015-09" db="EMBL/GenBank/DDBJ databases">
        <title>Identification and resolution of microdiversity through metagenomic sequencing of parallel consortia.</title>
        <authorList>
            <person name="Nelson W.C."/>
            <person name="Romine M.F."/>
            <person name="Lindemann S.R."/>
        </authorList>
    </citation>
    <scope>NUCLEOTIDE SEQUENCE [LARGE SCALE GENOMIC DNA]</scope>
    <source>
        <strain evidence="1">HL-49</strain>
    </source>
</reference>